<organism evidence="1 2">
    <name type="scientific">Stegodyphus mimosarum</name>
    <name type="common">African social velvet spider</name>
    <dbReference type="NCBI Taxonomy" id="407821"/>
    <lineage>
        <taxon>Eukaryota</taxon>
        <taxon>Metazoa</taxon>
        <taxon>Ecdysozoa</taxon>
        <taxon>Arthropoda</taxon>
        <taxon>Chelicerata</taxon>
        <taxon>Arachnida</taxon>
        <taxon>Araneae</taxon>
        <taxon>Araneomorphae</taxon>
        <taxon>Entelegynae</taxon>
        <taxon>Eresoidea</taxon>
        <taxon>Eresidae</taxon>
        <taxon>Stegodyphus</taxon>
    </lineage>
</organism>
<name>A0A087U5S9_STEMI</name>
<feature type="non-terminal residue" evidence="1">
    <location>
        <position position="52"/>
    </location>
</feature>
<dbReference type="OrthoDB" id="10667885at2759"/>
<evidence type="ECO:0000313" key="2">
    <source>
        <dbReference type="Proteomes" id="UP000054359"/>
    </source>
</evidence>
<dbReference type="Proteomes" id="UP000054359">
    <property type="component" value="Unassembled WGS sequence"/>
</dbReference>
<accession>A0A087U5S9</accession>
<feature type="non-terminal residue" evidence="1">
    <location>
        <position position="1"/>
    </location>
</feature>
<sequence>KKQVSNVKKYTVYTENAESGGKELLFDSGINVTMCNGSQKEGSLPSAEDIAI</sequence>
<evidence type="ECO:0000313" key="1">
    <source>
        <dbReference type="EMBL" id="KFM72718.1"/>
    </source>
</evidence>
<dbReference type="AlphaFoldDB" id="A0A087U5S9"/>
<keyword evidence="2" id="KW-1185">Reference proteome</keyword>
<proteinExistence type="predicted"/>
<protein>
    <submittedName>
        <fullName evidence="1">Uncharacterized protein</fullName>
    </submittedName>
</protein>
<reference evidence="1 2" key="1">
    <citation type="submission" date="2013-11" db="EMBL/GenBank/DDBJ databases">
        <title>Genome sequencing of Stegodyphus mimosarum.</title>
        <authorList>
            <person name="Bechsgaard J."/>
        </authorList>
    </citation>
    <scope>NUCLEOTIDE SEQUENCE [LARGE SCALE GENOMIC DNA]</scope>
</reference>
<dbReference type="EMBL" id="KK118320">
    <property type="protein sequence ID" value="KFM72718.1"/>
    <property type="molecule type" value="Genomic_DNA"/>
</dbReference>
<gene>
    <name evidence="1" type="ORF">X975_13230</name>
</gene>